<evidence type="ECO:0000256" key="5">
    <source>
        <dbReference type="ARBA" id="ARBA00022801"/>
    </source>
</evidence>
<dbReference type="GO" id="GO:0004519">
    <property type="term" value="F:endonuclease activity"/>
    <property type="evidence" value="ECO:0007669"/>
    <property type="project" value="UniProtKB-KW"/>
</dbReference>
<keyword evidence="1" id="KW-0808">Transferase</keyword>
<dbReference type="AlphaFoldDB" id="A0AAF0TTP0"/>
<evidence type="ECO:0000256" key="2">
    <source>
        <dbReference type="ARBA" id="ARBA00022695"/>
    </source>
</evidence>
<evidence type="ECO:0000256" key="6">
    <source>
        <dbReference type="ARBA" id="ARBA00022918"/>
    </source>
</evidence>
<evidence type="ECO:0000256" key="4">
    <source>
        <dbReference type="ARBA" id="ARBA00022759"/>
    </source>
</evidence>
<dbReference type="PANTHER" id="PTHR34072">
    <property type="entry name" value="ENZYMATIC POLYPROTEIN-RELATED"/>
    <property type="match status" value="1"/>
</dbReference>
<keyword evidence="5" id="KW-0378">Hydrolase</keyword>
<dbReference type="InterPro" id="IPR043502">
    <property type="entry name" value="DNA/RNA_pol_sf"/>
</dbReference>
<keyword evidence="6" id="KW-0695">RNA-directed DNA polymerase</keyword>
<evidence type="ECO:0000313" key="9">
    <source>
        <dbReference type="Proteomes" id="UP001234989"/>
    </source>
</evidence>
<dbReference type="Pfam" id="PF17917">
    <property type="entry name" value="RT_RNaseH"/>
    <property type="match status" value="1"/>
</dbReference>
<keyword evidence="4" id="KW-0255">Endonuclease</keyword>
<keyword evidence="9" id="KW-1185">Reference proteome</keyword>
<accession>A0AAF0TTP0</accession>
<name>A0AAF0TTP0_SOLVR</name>
<dbReference type="Proteomes" id="UP001234989">
    <property type="component" value="Chromosome 6"/>
</dbReference>
<feature type="domain" description="Reverse transcriptase RNase H-like" evidence="7">
    <location>
        <begin position="5"/>
        <end position="79"/>
    </location>
</feature>
<evidence type="ECO:0000313" key="8">
    <source>
        <dbReference type="EMBL" id="WMV32767.1"/>
    </source>
</evidence>
<keyword evidence="2" id="KW-0548">Nucleotidyltransferase</keyword>
<evidence type="ECO:0000259" key="7">
    <source>
        <dbReference type="Pfam" id="PF17917"/>
    </source>
</evidence>
<dbReference type="EMBL" id="CP133617">
    <property type="protein sequence ID" value="WMV32767.1"/>
    <property type="molecule type" value="Genomic_DNA"/>
</dbReference>
<dbReference type="SUPFAM" id="SSF56672">
    <property type="entry name" value="DNA/RNA polymerases"/>
    <property type="match status" value="1"/>
</dbReference>
<evidence type="ECO:0000256" key="1">
    <source>
        <dbReference type="ARBA" id="ARBA00022679"/>
    </source>
</evidence>
<dbReference type="InterPro" id="IPR041373">
    <property type="entry name" value="RT_RNaseH"/>
</dbReference>
<dbReference type="PANTHER" id="PTHR34072:SF52">
    <property type="entry name" value="RIBONUCLEASE H"/>
    <property type="match status" value="1"/>
</dbReference>
<dbReference type="GO" id="GO:0016787">
    <property type="term" value="F:hydrolase activity"/>
    <property type="evidence" value="ECO:0007669"/>
    <property type="project" value="UniProtKB-KW"/>
</dbReference>
<gene>
    <name evidence="8" type="ORF">MTR67_026152</name>
</gene>
<reference evidence="8" key="1">
    <citation type="submission" date="2023-08" db="EMBL/GenBank/DDBJ databases">
        <title>A de novo genome assembly of Solanum verrucosum Schlechtendal, a Mexican diploid species geographically isolated from the other diploid A-genome species in potato relatives.</title>
        <authorList>
            <person name="Hosaka K."/>
        </authorList>
    </citation>
    <scope>NUCLEOTIDE SEQUENCE</scope>
    <source>
        <tissue evidence="8">Young leaves</tissue>
    </source>
</reference>
<organism evidence="8 9">
    <name type="scientific">Solanum verrucosum</name>
    <dbReference type="NCBI Taxonomy" id="315347"/>
    <lineage>
        <taxon>Eukaryota</taxon>
        <taxon>Viridiplantae</taxon>
        <taxon>Streptophyta</taxon>
        <taxon>Embryophyta</taxon>
        <taxon>Tracheophyta</taxon>
        <taxon>Spermatophyta</taxon>
        <taxon>Magnoliopsida</taxon>
        <taxon>eudicotyledons</taxon>
        <taxon>Gunneridae</taxon>
        <taxon>Pentapetalae</taxon>
        <taxon>asterids</taxon>
        <taxon>lamiids</taxon>
        <taxon>Solanales</taxon>
        <taxon>Solanaceae</taxon>
        <taxon>Solanoideae</taxon>
        <taxon>Solaneae</taxon>
        <taxon>Solanum</taxon>
    </lineage>
</organism>
<keyword evidence="3" id="KW-0540">Nuclease</keyword>
<evidence type="ECO:0000256" key="3">
    <source>
        <dbReference type="ARBA" id="ARBA00022722"/>
    </source>
</evidence>
<protein>
    <recommendedName>
        <fullName evidence="7">Reverse transcriptase RNase H-like domain-containing protein</fullName>
    </recommendedName>
</protein>
<dbReference type="GO" id="GO:0003964">
    <property type="term" value="F:RNA-directed DNA polymerase activity"/>
    <property type="evidence" value="ECO:0007669"/>
    <property type="project" value="UniProtKB-KW"/>
</dbReference>
<proteinExistence type="predicted"/>
<sequence>MQSGKVIHYGSRKLKIHEKYYPTHNLELAVVVLAVKIWRHYLYSVHVDVFANHKSLQYMFKWKDLNLLQRMWLELLKDYDMSVLYHSDNGKENMVVDAFGRLSMGSVSHIHDDKKELVRDVKIGPIGCSVS</sequence>